<dbReference type="AlphaFoldDB" id="A0A158DX90"/>
<keyword evidence="2" id="KW-1185">Reference proteome</keyword>
<protein>
    <submittedName>
        <fullName evidence="1">Uncharacterized protein</fullName>
    </submittedName>
</protein>
<proteinExistence type="predicted"/>
<dbReference type="Proteomes" id="UP000054903">
    <property type="component" value="Unassembled WGS sequence"/>
</dbReference>
<accession>A0A158DX90</accession>
<comment type="caution">
    <text evidence="1">The sequence shown here is derived from an EMBL/GenBank/DDBJ whole genome shotgun (WGS) entry which is preliminary data.</text>
</comment>
<reference evidence="1" key="1">
    <citation type="submission" date="2016-01" db="EMBL/GenBank/DDBJ databases">
        <authorList>
            <person name="Peeters C."/>
        </authorList>
    </citation>
    <scope>NUCLEOTIDE SEQUENCE</scope>
    <source>
        <strain evidence="1">LMG 29320</strain>
    </source>
</reference>
<organism evidence="1 2">
    <name type="scientific">Caballeronia fortuita</name>
    <dbReference type="NCBI Taxonomy" id="1777138"/>
    <lineage>
        <taxon>Bacteria</taxon>
        <taxon>Pseudomonadati</taxon>
        <taxon>Pseudomonadota</taxon>
        <taxon>Betaproteobacteria</taxon>
        <taxon>Burkholderiales</taxon>
        <taxon>Burkholderiaceae</taxon>
        <taxon>Caballeronia</taxon>
    </lineage>
</organism>
<sequence length="105" mass="11380">MYSVDEYFVEIAAESIAGDGWTADAIFSRRADYRGHGRVWKVRYPAHILGPTKAAVEKATVAWARQFIACSSPVLESSLALRKQIASDVEAQSSSASKRNSATSG</sequence>
<dbReference type="EMBL" id="FCNX02000019">
    <property type="protein sequence ID" value="SAK99222.1"/>
    <property type="molecule type" value="Genomic_DNA"/>
</dbReference>
<evidence type="ECO:0000313" key="1">
    <source>
        <dbReference type="EMBL" id="SAK99222.1"/>
    </source>
</evidence>
<evidence type="ECO:0000313" key="2">
    <source>
        <dbReference type="Proteomes" id="UP000054903"/>
    </source>
</evidence>
<name>A0A158DX90_9BURK</name>
<dbReference type="RefSeq" id="WP_061138019.1">
    <property type="nucleotide sequence ID" value="NZ_FCNX02000019.1"/>
</dbReference>
<gene>
    <name evidence="1" type="ORF">AWB77_05949</name>
</gene>